<dbReference type="AlphaFoldDB" id="U4KP48"/>
<dbReference type="RefSeq" id="WP_026656924.1">
    <property type="nucleotide sequence ID" value="NC_022538.1"/>
</dbReference>
<dbReference type="EMBL" id="FO681347">
    <property type="protein sequence ID" value="CCV63980.1"/>
    <property type="molecule type" value="Genomic_DNA"/>
</dbReference>
<sequence>MRSTNPVFKSIRKEQEENISDIRVTSNTSTYKGIALKTIILALITIITGASSLILLDKAPNLVIGVLLTGGIISFIAVMVGTRSTKMAMPMSILYAFIQGVVYGTITLLIQTIPGFEGVGIIALTATLTIFLVMMVLYYTGVVKASPLLVKIVIGTLIASILATFVIFIIGLFAPAFIASIQANVPLMLLVGVVFIILGALMLAMDFANADAVVKSYAPKEYEWQVTLGFMVTLVWLYVQILRVLIILLNRRD</sequence>
<dbReference type="OrthoDB" id="116480at2"/>
<evidence type="ECO:0000256" key="1">
    <source>
        <dbReference type="SAM" id="Phobius"/>
    </source>
</evidence>
<dbReference type="Proteomes" id="UP000032740">
    <property type="component" value="Chromosome"/>
</dbReference>
<feature type="transmembrane region" description="Helical" evidence="1">
    <location>
        <begin position="62"/>
        <end position="81"/>
    </location>
</feature>
<evidence type="ECO:0008006" key="4">
    <source>
        <dbReference type="Google" id="ProtNLM"/>
    </source>
</evidence>
<dbReference type="Pfam" id="PF12811">
    <property type="entry name" value="BaxI_1"/>
    <property type="match status" value="1"/>
</dbReference>
<proteinExistence type="predicted"/>
<dbReference type="HOGENOM" id="CLU_074030_1_0_14"/>
<feature type="transmembrane region" description="Helical" evidence="1">
    <location>
        <begin position="34"/>
        <end position="56"/>
    </location>
</feature>
<gene>
    <name evidence="2" type="ORF">BN85404030</name>
</gene>
<feature type="transmembrane region" description="Helical" evidence="1">
    <location>
        <begin position="93"/>
        <end position="113"/>
    </location>
</feature>
<dbReference type="PANTHER" id="PTHR41282:SF1">
    <property type="entry name" value="CONSERVED TRANSMEMBRANE PROTEIN-RELATED"/>
    <property type="match status" value="1"/>
</dbReference>
<evidence type="ECO:0000313" key="2">
    <source>
        <dbReference type="EMBL" id="CCV63980.1"/>
    </source>
</evidence>
<keyword evidence="3" id="KW-1185">Reference proteome</keyword>
<feature type="transmembrane region" description="Helical" evidence="1">
    <location>
        <begin position="152"/>
        <end position="179"/>
    </location>
</feature>
<dbReference type="KEGG" id="apal:BN85404030"/>
<keyword evidence="1" id="KW-1133">Transmembrane helix</keyword>
<dbReference type="STRING" id="1318466.BN85404030"/>
<dbReference type="InterPro" id="IPR010539">
    <property type="entry name" value="BaxI_1-like"/>
</dbReference>
<dbReference type="PANTHER" id="PTHR41282">
    <property type="entry name" value="CONSERVED TRANSMEMBRANE PROTEIN-RELATED"/>
    <property type="match status" value="1"/>
</dbReference>
<feature type="transmembrane region" description="Helical" evidence="1">
    <location>
        <begin position="226"/>
        <end position="249"/>
    </location>
</feature>
<organism evidence="2 3">
    <name type="scientific">Alteracholeplasma palmae (strain ATCC 49389 / J233)</name>
    <name type="common">Acholeplasma palmae</name>
    <dbReference type="NCBI Taxonomy" id="1318466"/>
    <lineage>
        <taxon>Bacteria</taxon>
        <taxon>Bacillati</taxon>
        <taxon>Mycoplasmatota</taxon>
        <taxon>Mollicutes</taxon>
        <taxon>Acholeplasmatales</taxon>
        <taxon>Acholeplasmataceae</taxon>
        <taxon>Acholeplasma</taxon>
    </lineage>
</organism>
<keyword evidence="1" id="KW-0812">Transmembrane</keyword>
<name>U4KP48_ALTPJ</name>
<reference evidence="2 3" key="1">
    <citation type="journal article" date="2013" name="J. Mol. Microbiol. Biotechnol.">
        <title>Analysis of the Complete Genomes of Acholeplasma brassicae , A. palmae and A. laidlawii and Their Comparison to the Obligate Parasites from ' Candidatus Phytoplasma'.</title>
        <authorList>
            <person name="Kube M."/>
            <person name="Siewert C."/>
            <person name="Migdoll A.M."/>
            <person name="Duduk B."/>
            <person name="Holz S."/>
            <person name="Rabus R."/>
            <person name="Seemuller E."/>
            <person name="Mitrovic J."/>
            <person name="Muller I."/>
            <person name="Buttner C."/>
            <person name="Reinhardt R."/>
        </authorList>
    </citation>
    <scope>NUCLEOTIDE SEQUENCE [LARGE SCALE GENOMIC DNA]</scope>
    <source>
        <strain evidence="2 3">J233</strain>
    </source>
</reference>
<protein>
    <recommendedName>
        <fullName evidence="4">Bax inhibitor-1/YccA family protein</fullName>
    </recommendedName>
</protein>
<feature type="transmembrane region" description="Helical" evidence="1">
    <location>
        <begin position="119"/>
        <end position="140"/>
    </location>
</feature>
<accession>U4KP48</accession>
<keyword evidence="1" id="KW-0472">Membrane</keyword>
<evidence type="ECO:0000313" key="3">
    <source>
        <dbReference type="Proteomes" id="UP000032740"/>
    </source>
</evidence>
<feature type="transmembrane region" description="Helical" evidence="1">
    <location>
        <begin position="185"/>
        <end position="205"/>
    </location>
</feature>